<dbReference type="CDD" id="cd00207">
    <property type="entry name" value="fer2"/>
    <property type="match status" value="1"/>
</dbReference>
<evidence type="ECO:0000313" key="2">
    <source>
        <dbReference type="EMBL" id="ACY96125.1"/>
    </source>
</evidence>
<dbReference type="Pfam" id="PF00111">
    <property type="entry name" value="Fer2"/>
    <property type="match status" value="1"/>
</dbReference>
<accession>D1A3K0</accession>
<dbReference type="OrthoDB" id="9796486at2"/>
<dbReference type="InterPro" id="IPR001041">
    <property type="entry name" value="2Fe-2S_ferredoxin-type"/>
</dbReference>
<dbReference type="AlphaFoldDB" id="D1A3K0"/>
<keyword evidence="3" id="KW-1185">Reference proteome</keyword>
<dbReference type="HOGENOM" id="CLU_082632_4_1_11"/>
<organism evidence="2 3">
    <name type="scientific">Thermomonospora curvata (strain ATCC 19995 / DSM 43183 / JCM 3096 / KCTC 9072 / NBRC 15933 / NCIMB 10081 / Henssen B9)</name>
    <dbReference type="NCBI Taxonomy" id="471852"/>
    <lineage>
        <taxon>Bacteria</taxon>
        <taxon>Bacillati</taxon>
        <taxon>Actinomycetota</taxon>
        <taxon>Actinomycetes</taxon>
        <taxon>Streptosporangiales</taxon>
        <taxon>Thermomonosporaceae</taxon>
        <taxon>Thermomonospora</taxon>
    </lineage>
</organism>
<reference evidence="2 3" key="1">
    <citation type="journal article" date="2011" name="Stand. Genomic Sci.">
        <title>Complete genome sequence of Thermomonospora curvata type strain (B9).</title>
        <authorList>
            <person name="Chertkov O."/>
            <person name="Sikorski J."/>
            <person name="Nolan M."/>
            <person name="Lapidus A."/>
            <person name="Lucas S."/>
            <person name="Del Rio T.G."/>
            <person name="Tice H."/>
            <person name="Cheng J.F."/>
            <person name="Goodwin L."/>
            <person name="Pitluck S."/>
            <person name="Liolios K."/>
            <person name="Ivanova N."/>
            <person name="Mavromatis K."/>
            <person name="Mikhailova N."/>
            <person name="Ovchinnikova G."/>
            <person name="Pati A."/>
            <person name="Chen A."/>
            <person name="Palaniappan K."/>
            <person name="Djao O.D."/>
            <person name="Land M."/>
            <person name="Hauser L."/>
            <person name="Chang Y.J."/>
            <person name="Jeffries C.D."/>
            <person name="Brettin T."/>
            <person name="Han C."/>
            <person name="Detter J.C."/>
            <person name="Rohde M."/>
            <person name="Goker M."/>
            <person name="Woyke T."/>
            <person name="Bristow J."/>
            <person name="Eisen J.A."/>
            <person name="Markowitz V."/>
            <person name="Hugenholtz P."/>
            <person name="Klenk H.P."/>
            <person name="Kyrpides N.C."/>
        </authorList>
    </citation>
    <scope>NUCLEOTIDE SEQUENCE [LARGE SCALE GENOMIC DNA]</scope>
    <source>
        <strain evidence="3">ATCC 19995 / DSM 43183 / JCM 3096 / KCTC 9072 / NBRC 15933 / NCIMB 10081 / Henssen B9</strain>
    </source>
</reference>
<dbReference type="PROSITE" id="PS51085">
    <property type="entry name" value="2FE2S_FER_2"/>
    <property type="match status" value="1"/>
</dbReference>
<dbReference type="EMBL" id="CP001738">
    <property type="protein sequence ID" value="ACY96125.1"/>
    <property type="molecule type" value="Genomic_DNA"/>
</dbReference>
<dbReference type="Proteomes" id="UP000001918">
    <property type="component" value="Chromosome"/>
</dbReference>
<dbReference type="Gene3D" id="3.10.20.30">
    <property type="match status" value="1"/>
</dbReference>
<dbReference type="eggNOG" id="COG1018">
    <property type="taxonomic scope" value="Bacteria"/>
</dbReference>
<proteinExistence type="predicted"/>
<dbReference type="InterPro" id="IPR036010">
    <property type="entry name" value="2Fe-2S_ferredoxin-like_sf"/>
</dbReference>
<evidence type="ECO:0000313" key="3">
    <source>
        <dbReference type="Proteomes" id="UP000001918"/>
    </source>
</evidence>
<dbReference type="RefSeq" id="WP_012850909.1">
    <property type="nucleotide sequence ID" value="NC_013510.1"/>
</dbReference>
<gene>
    <name evidence="2" type="ordered locus">Tcur_0528</name>
</gene>
<dbReference type="GO" id="GO:0051537">
    <property type="term" value="F:2 iron, 2 sulfur cluster binding"/>
    <property type="evidence" value="ECO:0007669"/>
    <property type="project" value="InterPro"/>
</dbReference>
<name>D1A3K0_THECD</name>
<dbReference type="InterPro" id="IPR006058">
    <property type="entry name" value="2Fe2S_fd_BS"/>
</dbReference>
<feature type="domain" description="2Fe-2S ferredoxin-type" evidence="1">
    <location>
        <begin position="2"/>
        <end position="89"/>
    </location>
</feature>
<dbReference type="InterPro" id="IPR012675">
    <property type="entry name" value="Beta-grasp_dom_sf"/>
</dbReference>
<dbReference type="STRING" id="471852.Tcur_0528"/>
<dbReference type="PROSITE" id="PS00197">
    <property type="entry name" value="2FE2S_FER_1"/>
    <property type="match status" value="1"/>
</dbReference>
<dbReference type="SUPFAM" id="SSF54292">
    <property type="entry name" value="2Fe-2S ferredoxin-like"/>
    <property type="match status" value="1"/>
</dbReference>
<evidence type="ECO:0000259" key="1">
    <source>
        <dbReference type="PROSITE" id="PS51085"/>
    </source>
</evidence>
<dbReference type="KEGG" id="tcu:Tcur_0528"/>
<protein>
    <submittedName>
        <fullName evidence="2">Ferredoxin</fullName>
    </submittedName>
</protein>
<sequence length="115" mass="12023">MAEVTVRPAGIRLALRPGETILAGLHRAGYTYRIGCRRGGCGICKAEVVDGEVTHRGAVADEALPPEPECLTCRAVPVSDVVIHLPDDARLRCVAPLLAGIAGVSTTPPSTKGER</sequence>